<evidence type="ECO:0000313" key="2">
    <source>
        <dbReference type="Proteomes" id="UP000182944"/>
    </source>
</evidence>
<dbReference type="EMBL" id="FNNA01000003">
    <property type="protein sequence ID" value="SDX20219.1"/>
    <property type="molecule type" value="Genomic_DNA"/>
</dbReference>
<dbReference type="PANTHER" id="PTHR40267:SF1">
    <property type="entry name" value="BLR3294 PROTEIN"/>
    <property type="match status" value="1"/>
</dbReference>
<name>A0A1H2ZU64_9RHOB</name>
<keyword evidence="2" id="KW-1185">Reference proteome</keyword>
<dbReference type="AlphaFoldDB" id="A0A1H2ZU64"/>
<dbReference type="OrthoDB" id="9816064at2"/>
<dbReference type="RefSeq" id="WP_052176557.1">
    <property type="nucleotide sequence ID" value="NZ_FNNA01000003.1"/>
</dbReference>
<dbReference type="PIRSF" id="PIRSF015736">
    <property type="entry name" value="MI"/>
    <property type="match status" value="1"/>
</dbReference>
<dbReference type="GO" id="GO:0016853">
    <property type="term" value="F:isomerase activity"/>
    <property type="evidence" value="ECO:0007669"/>
    <property type="project" value="UniProtKB-KW"/>
</dbReference>
<organism evidence="1 2">
    <name type="scientific">Paracoccus sanguinis</name>
    <dbReference type="NCBI Taxonomy" id="1545044"/>
    <lineage>
        <taxon>Bacteria</taxon>
        <taxon>Pseudomonadati</taxon>
        <taxon>Pseudomonadota</taxon>
        <taxon>Alphaproteobacteria</taxon>
        <taxon>Rhodobacterales</taxon>
        <taxon>Paracoccaceae</taxon>
        <taxon>Paracoccus</taxon>
    </lineage>
</organism>
<keyword evidence="1" id="KW-0413">Isomerase</keyword>
<dbReference type="PANTHER" id="PTHR40267">
    <property type="entry name" value="BLR3294 PROTEIN"/>
    <property type="match status" value="1"/>
</dbReference>
<dbReference type="InterPro" id="IPR026286">
    <property type="entry name" value="MaiA/AMDase"/>
</dbReference>
<dbReference type="STRING" id="1545044.SAMN05444276_103202"/>
<dbReference type="Pfam" id="PF17645">
    <property type="entry name" value="Amdase"/>
    <property type="match status" value="1"/>
</dbReference>
<proteinExistence type="predicted"/>
<dbReference type="InterPro" id="IPR053714">
    <property type="entry name" value="Iso_Racemase_Enz_sf"/>
</dbReference>
<accession>A0A1H2ZU64</accession>
<dbReference type="Proteomes" id="UP000182944">
    <property type="component" value="Unassembled WGS sequence"/>
</dbReference>
<sequence length="259" mass="25711">MSGAGLGGGVTLDDRPMRARVGLVVLATDHTTEPDYARIVAPQGIGVYATRIPFANPVTAESLAAMAPDITAAAALILPGEALDAVVYSCTSASVGIGDAAVRAALGAGKPGARAITPISAAFAAFDALGARRVSLLTPYDDDTTAAMAGCLEAGGVSLDAVTGLGLTDDRDMARLSRATLVEAAARATAPGSAALFVACTAVRAAAWVEALEASAGVPVVTANLATAWAALRLCGHAGAAAPGRLMTLPLNDTYPTTP</sequence>
<gene>
    <name evidence="1" type="ORF">SAMN05444276_103202</name>
</gene>
<reference evidence="2" key="1">
    <citation type="submission" date="2016-10" db="EMBL/GenBank/DDBJ databases">
        <authorList>
            <person name="Varghese N."/>
            <person name="Submissions S."/>
        </authorList>
    </citation>
    <scope>NUCLEOTIDE SEQUENCE [LARGE SCALE GENOMIC DNA]</scope>
    <source>
        <strain evidence="2">DSM 29303</strain>
    </source>
</reference>
<evidence type="ECO:0000313" key="1">
    <source>
        <dbReference type="EMBL" id="SDX20219.1"/>
    </source>
</evidence>
<protein>
    <submittedName>
        <fullName evidence="1">Maleate isomerase</fullName>
    </submittedName>
</protein>
<dbReference type="Gene3D" id="3.40.50.12500">
    <property type="match status" value="1"/>
</dbReference>